<protein>
    <submittedName>
        <fullName evidence="2">Uncharacterized protein</fullName>
    </submittedName>
</protein>
<keyword evidence="3" id="KW-1185">Reference proteome</keyword>
<feature type="compositionally biased region" description="Polar residues" evidence="1">
    <location>
        <begin position="72"/>
        <end position="88"/>
    </location>
</feature>
<accession>A0A484MJJ6</accession>
<evidence type="ECO:0000256" key="1">
    <source>
        <dbReference type="SAM" id="MobiDB-lite"/>
    </source>
</evidence>
<proteinExistence type="predicted"/>
<sequence length="125" mass="13403">MSKPPPPSFPKFVFHKCHAYPSSAAAKARSNIEAVKAELQSQASIRIEAKTAEASVAQTAAPALLSLTLKSETTNLPNPSPTSGSISESDVAVNETLSKSQLRPVRHWSPTSPITDQRKLKGHFL</sequence>
<evidence type="ECO:0000313" key="3">
    <source>
        <dbReference type="Proteomes" id="UP000595140"/>
    </source>
</evidence>
<name>A0A484MJJ6_9ASTE</name>
<dbReference type="Proteomes" id="UP000595140">
    <property type="component" value="Unassembled WGS sequence"/>
</dbReference>
<gene>
    <name evidence="2" type="ORF">CCAM_LOCUS30000</name>
</gene>
<evidence type="ECO:0000313" key="2">
    <source>
        <dbReference type="EMBL" id="VFQ88224.1"/>
    </source>
</evidence>
<dbReference type="EMBL" id="OOIL02003480">
    <property type="protein sequence ID" value="VFQ88224.1"/>
    <property type="molecule type" value="Genomic_DNA"/>
</dbReference>
<feature type="region of interest" description="Disordered" evidence="1">
    <location>
        <begin position="72"/>
        <end position="125"/>
    </location>
</feature>
<organism evidence="2 3">
    <name type="scientific">Cuscuta campestris</name>
    <dbReference type="NCBI Taxonomy" id="132261"/>
    <lineage>
        <taxon>Eukaryota</taxon>
        <taxon>Viridiplantae</taxon>
        <taxon>Streptophyta</taxon>
        <taxon>Embryophyta</taxon>
        <taxon>Tracheophyta</taxon>
        <taxon>Spermatophyta</taxon>
        <taxon>Magnoliopsida</taxon>
        <taxon>eudicotyledons</taxon>
        <taxon>Gunneridae</taxon>
        <taxon>Pentapetalae</taxon>
        <taxon>asterids</taxon>
        <taxon>lamiids</taxon>
        <taxon>Solanales</taxon>
        <taxon>Convolvulaceae</taxon>
        <taxon>Cuscuteae</taxon>
        <taxon>Cuscuta</taxon>
        <taxon>Cuscuta subgen. Grammica</taxon>
        <taxon>Cuscuta sect. Cleistogrammica</taxon>
    </lineage>
</organism>
<reference evidence="2 3" key="1">
    <citation type="submission" date="2018-04" db="EMBL/GenBank/DDBJ databases">
        <authorList>
            <person name="Vogel A."/>
        </authorList>
    </citation>
    <scope>NUCLEOTIDE SEQUENCE [LARGE SCALE GENOMIC DNA]</scope>
</reference>
<dbReference type="AlphaFoldDB" id="A0A484MJJ6"/>